<evidence type="ECO:0000256" key="2">
    <source>
        <dbReference type="ARBA" id="ARBA00012758"/>
    </source>
</evidence>
<feature type="domain" description="Glycosyl hydrolase family 32 N-terminal" evidence="6">
    <location>
        <begin position="8"/>
        <end position="337"/>
    </location>
</feature>
<proteinExistence type="inferred from homology"/>
<protein>
    <recommendedName>
        <fullName evidence="2">beta-fructofuranosidase</fullName>
        <ecNumber evidence="2">3.2.1.26</ecNumber>
    </recommendedName>
</protein>
<dbReference type="EMBL" id="CP021417">
    <property type="protein sequence ID" value="ARU45924.1"/>
    <property type="molecule type" value="Genomic_DNA"/>
</dbReference>
<dbReference type="GO" id="GO:0004564">
    <property type="term" value="F:beta-fructofuranosidase activity"/>
    <property type="evidence" value="ECO:0007669"/>
    <property type="project" value="UniProtKB-EC"/>
</dbReference>
<organism evidence="8 9">
    <name type="scientific">Corynebacterium silvaticum</name>
    <dbReference type="NCBI Taxonomy" id="2320431"/>
    <lineage>
        <taxon>Bacteria</taxon>
        <taxon>Bacillati</taxon>
        <taxon>Actinomycetota</taxon>
        <taxon>Actinomycetes</taxon>
        <taxon>Mycobacteriales</taxon>
        <taxon>Corynebacteriaceae</taxon>
        <taxon>Corynebacterium</taxon>
    </lineage>
</organism>
<evidence type="ECO:0000313" key="9">
    <source>
        <dbReference type="Proteomes" id="UP000195652"/>
    </source>
</evidence>
<dbReference type="InterPro" id="IPR013320">
    <property type="entry name" value="ConA-like_dom_sf"/>
</dbReference>
<gene>
    <name evidence="8" type="ORF">CBE74_04825</name>
</gene>
<feature type="domain" description="Glycosyl hydrolase family 32 C-terminal" evidence="7">
    <location>
        <begin position="391"/>
        <end position="458"/>
    </location>
</feature>
<reference evidence="8 9" key="4">
    <citation type="journal article" date="2020" name="PLoS ONE">
        <title>Taxonomic classification of strain PO100/5 shows a broader geographic distribution and genetic markers of the recently described Corynebacterium silvaticum.</title>
        <authorList>
            <person name="Viana M.V.C."/>
            <person name="Profeta R."/>
            <person name="da Silva A.L."/>
            <person name="Hurtado R."/>
            <person name="Cerqueira J.C."/>
            <person name="Ribeiro B.F.S."/>
            <person name="Almeida M.O."/>
            <person name="Morais-Rodrigues F."/>
            <person name="Soares S.C."/>
            <person name="Oliveira M."/>
            <person name="Tavares L."/>
            <person name="Figueiredo H."/>
            <person name="Wattam A.R."/>
            <person name="Barh D."/>
            <person name="Ghosh P."/>
            <person name="Silva A."/>
            <person name="Azevedo V."/>
        </authorList>
    </citation>
    <scope>NUCLEOTIDE SEQUENCE [LARGE SCALE GENOMIC DNA]</scope>
    <source>
        <strain evidence="8 9">PO100/5</strain>
    </source>
</reference>
<dbReference type="Proteomes" id="UP000195652">
    <property type="component" value="Chromosome"/>
</dbReference>
<dbReference type="EC" id="3.2.1.26" evidence="2"/>
<dbReference type="Gene3D" id="2.115.10.20">
    <property type="entry name" value="Glycosyl hydrolase domain, family 43"/>
    <property type="match status" value="1"/>
</dbReference>
<reference evidence="8 9" key="2">
    <citation type="journal article" date="2020" name="Antonie Van Leeuwenhoek">
        <title>Phylogenomic characterisation of a novel corynebacterial species pathogenic to animals.</title>
        <authorList>
            <person name="Moller J."/>
            <person name="Musella L."/>
            <person name="Melnikov V."/>
            <person name="Geissdorfer W."/>
            <person name="Burkovski A."/>
            <person name="Sangal V."/>
        </authorList>
    </citation>
    <scope>NUCLEOTIDE SEQUENCE [LARGE SCALE GENOMIC DNA]</scope>
    <source>
        <strain evidence="8 9">PO100/5</strain>
    </source>
</reference>
<evidence type="ECO:0000256" key="1">
    <source>
        <dbReference type="ARBA" id="ARBA00009902"/>
    </source>
</evidence>
<evidence type="ECO:0000256" key="3">
    <source>
        <dbReference type="ARBA" id="ARBA00022801"/>
    </source>
</evidence>
<accession>A0A7Y4LJK6</accession>
<comment type="similarity">
    <text evidence="1 5">Belongs to the glycosyl hydrolase 32 family.</text>
</comment>
<dbReference type="SUPFAM" id="SSF75005">
    <property type="entry name" value="Arabinanase/levansucrase/invertase"/>
    <property type="match status" value="1"/>
</dbReference>
<dbReference type="SUPFAM" id="SSF49899">
    <property type="entry name" value="Concanavalin A-like lectins/glucanases"/>
    <property type="match status" value="1"/>
</dbReference>
<dbReference type="KEGG" id="csil:CBE74_04825"/>
<evidence type="ECO:0000313" key="8">
    <source>
        <dbReference type="EMBL" id="ARU45924.1"/>
    </source>
</evidence>
<dbReference type="GO" id="GO:0005975">
    <property type="term" value="P:carbohydrate metabolic process"/>
    <property type="evidence" value="ECO:0007669"/>
    <property type="project" value="InterPro"/>
</dbReference>
<dbReference type="PANTHER" id="PTHR43101:SF1">
    <property type="entry name" value="BETA-FRUCTOSIDASE"/>
    <property type="match status" value="1"/>
</dbReference>
<dbReference type="InterPro" id="IPR001362">
    <property type="entry name" value="Glyco_hydro_32"/>
</dbReference>
<dbReference type="PANTHER" id="PTHR43101">
    <property type="entry name" value="BETA-FRUCTOSIDASE"/>
    <property type="match status" value="1"/>
</dbReference>
<evidence type="ECO:0000259" key="6">
    <source>
        <dbReference type="Pfam" id="PF00251"/>
    </source>
</evidence>
<dbReference type="InterPro" id="IPR013189">
    <property type="entry name" value="Glyco_hydro_32_C"/>
</dbReference>
<keyword evidence="9" id="KW-1185">Reference proteome</keyword>
<dbReference type="Pfam" id="PF08244">
    <property type="entry name" value="Glyco_hydro_32C"/>
    <property type="match status" value="1"/>
</dbReference>
<dbReference type="SMART" id="SM00640">
    <property type="entry name" value="Glyco_32"/>
    <property type="match status" value="1"/>
</dbReference>
<evidence type="ECO:0000259" key="7">
    <source>
        <dbReference type="Pfam" id="PF08244"/>
    </source>
</evidence>
<dbReference type="InterPro" id="IPR051214">
    <property type="entry name" value="GH32_Enzymes"/>
</dbReference>
<name>A0A7Y4LJK6_9CORY</name>
<dbReference type="Pfam" id="PF00251">
    <property type="entry name" value="Glyco_hydro_32N"/>
    <property type="match status" value="1"/>
</dbReference>
<evidence type="ECO:0000256" key="5">
    <source>
        <dbReference type="RuleBase" id="RU362110"/>
    </source>
</evidence>
<reference evidence="8 9" key="3">
    <citation type="journal article" date="2020" name="Int. J. Syst. Evol. Microbiol.">
        <title>Corynebacterium silvaticum sp. nov., a unique group of NTTB corynebacteria in wild boar and roe deer.</title>
        <authorList>
            <person name="Dangel A."/>
            <person name="Berger A."/>
            <person name="Rau J."/>
            <person name="Eisenberg T."/>
            <person name="Kampfer P."/>
            <person name="Margos G."/>
            <person name="Contzen M."/>
            <person name="Busse H.J."/>
            <person name="Konrad R."/>
            <person name="Peters M."/>
            <person name="Sting R."/>
            <person name="Sing A."/>
        </authorList>
    </citation>
    <scope>NUCLEOTIDE SEQUENCE [LARGE SCALE GENOMIC DNA]</scope>
    <source>
        <strain evidence="8 9">PO100/5</strain>
    </source>
</reference>
<dbReference type="InterPro" id="IPR023296">
    <property type="entry name" value="Glyco_hydro_beta-prop_sf"/>
</dbReference>
<dbReference type="InterPro" id="IPR013148">
    <property type="entry name" value="Glyco_hydro_32_N"/>
</dbReference>
<sequence>MAHRPELHVTPETGVLDAPAGALFDGQTWHVFHQFRPKLESGARWAHTVADETPFDWDICDDVLAPDNDEIRVRAGSVTSTDNTAHLYFTSVSPSGDSVHLAEIAEIDSTAADISDDPSMIDPHVRRVGRVVDDREGLNNFRSPCVVPNWTTEDDREEGHKGWIMLAVTGDVASPTLAVLDSRDGVDWSLRGPLKIVGDSGVEGERLVAPRIIRLRDEVDNNIYDILIVTVETGGIDRSGYLVGTLSGRIFTVDAPFERLDYGHDFTRPRNTNYTAEALSDLDEHRYDTAYVFGLMNGIGRLDDPSKHLSFIEEKWANCLSFPRKMTLQGGKIYHTPVTGLPSAVKSSDYASMWTSIMDVPEGEEITIELHDSTGQVAATITHRGDLLELDRSMNPQHLGDDIAIAPLTESDTDSMTIIVDGSTVEVFADGGQVAMASRVYFNGHCEEFAVVASEGASISHTDEIRPMKSVLFTDEDEEGPVR</sequence>
<dbReference type="RefSeq" id="WP_087453754.1">
    <property type="nucleotide sequence ID" value="NZ_CP021417.2"/>
</dbReference>
<dbReference type="Gene3D" id="2.60.120.560">
    <property type="entry name" value="Exo-inulinase, domain 1"/>
    <property type="match status" value="1"/>
</dbReference>
<keyword evidence="4 5" id="KW-0326">Glycosidase</keyword>
<reference evidence="8 9" key="1">
    <citation type="journal article" date="2014" name="BMC Vet. Res.">
        <title>First report of Corynebacterium pseudotuberculosis from caseous lymphadenitis lesions in Black Alentejano pig (Sus scrofa domesticus).</title>
        <authorList>
            <person name="Oliveira M."/>
            <person name="Barroco C."/>
            <person name="Mottola C."/>
            <person name="Santos R."/>
            <person name="Lemsaddek A."/>
            <person name="Tavares L."/>
            <person name="Semedo-Lemsaddek T."/>
        </authorList>
    </citation>
    <scope>NUCLEOTIDE SEQUENCE [LARGE SCALE GENOMIC DNA]</scope>
    <source>
        <strain evidence="8 9">PO100/5</strain>
    </source>
</reference>
<evidence type="ECO:0000256" key="4">
    <source>
        <dbReference type="ARBA" id="ARBA00023295"/>
    </source>
</evidence>
<keyword evidence="3 5" id="KW-0378">Hydrolase</keyword>
<dbReference type="AlphaFoldDB" id="A0A7Y4LJK6"/>
<dbReference type="GeneID" id="75007584"/>